<accession>A0ABX1FEY9</accession>
<gene>
    <name evidence="1" type="ORF">FXN61_11930</name>
</gene>
<keyword evidence="2" id="KW-1185">Reference proteome</keyword>
<sequence>MRPGSGEAFDQLAKRFGVHSRRAVVGDGEHSPHVDSVDQDCADGVGGVDHPVCCGHLVVVGKRVACAAVRLCAQPVLLSERGGCGEYRVDVLAGRREHAGAGDRCGARDVGNYGGCVGATGLAGLIVLWGDRRGIHAGHRGSLSYFGIWVTSQPVHNR</sequence>
<evidence type="ECO:0000313" key="2">
    <source>
        <dbReference type="Proteomes" id="UP001515943"/>
    </source>
</evidence>
<dbReference type="EMBL" id="VSRL01000033">
    <property type="protein sequence ID" value="NKE57505.1"/>
    <property type="molecule type" value="Genomic_DNA"/>
</dbReference>
<organism evidence="1 2">
    <name type="scientific">Lentzea indica</name>
    <dbReference type="NCBI Taxonomy" id="2604800"/>
    <lineage>
        <taxon>Bacteria</taxon>
        <taxon>Bacillati</taxon>
        <taxon>Actinomycetota</taxon>
        <taxon>Actinomycetes</taxon>
        <taxon>Pseudonocardiales</taxon>
        <taxon>Pseudonocardiaceae</taxon>
        <taxon>Lentzea</taxon>
    </lineage>
</organism>
<name>A0ABX1FEY9_9PSEU</name>
<protein>
    <submittedName>
        <fullName evidence="1">Uncharacterized protein</fullName>
    </submittedName>
</protein>
<reference evidence="1 2" key="1">
    <citation type="submission" date="2019-08" db="EMBL/GenBank/DDBJ databases">
        <title>Lentzea from Indian Himalayas.</title>
        <authorList>
            <person name="Mandal S."/>
            <person name="Mallick Gupta A."/>
            <person name="Maiti P.K."/>
            <person name="Sarkar J."/>
            <person name="Mandal S."/>
        </authorList>
    </citation>
    <scope>NUCLEOTIDE SEQUENCE [LARGE SCALE GENOMIC DNA]</scope>
    <source>
        <strain evidence="1 2">PSKA42</strain>
    </source>
</reference>
<comment type="caution">
    <text evidence="1">The sequence shown here is derived from an EMBL/GenBank/DDBJ whole genome shotgun (WGS) entry which is preliminary data.</text>
</comment>
<dbReference type="Proteomes" id="UP001515943">
    <property type="component" value="Unassembled WGS sequence"/>
</dbReference>
<proteinExistence type="predicted"/>
<evidence type="ECO:0000313" key="1">
    <source>
        <dbReference type="EMBL" id="NKE57505.1"/>
    </source>
</evidence>